<dbReference type="PANTHER" id="PTHR33116">
    <property type="entry name" value="REVERSE TRANSCRIPTASE ZINC-BINDING DOMAIN-CONTAINING PROTEIN-RELATED-RELATED"/>
    <property type="match status" value="1"/>
</dbReference>
<dbReference type="InterPro" id="IPR000477">
    <property type="entry name" value="RT_dom"/>
</dbReference>
<reference evidence="2" key="2">
    <citation type="submission" date="2021-02" db="EMBL/GenBank/DDBJ databases">
        <authorList>
            <person name="Kimball J.A."/>
            <person name="Haas M.W."/>
            <person name="Macchietto M."/>
            <person name="Kono T."/>
            <person name="Duquette J."/>
            <person name="Shao M."/>
        </authorList>
    </citation>
    <scope>NUCLEOTIDE SEQUENCE</scope>
    <source>
        <tissue evidence="2">Fresh leaf tissue</tissue>
    </source>
</reference>
<name>A0A8J5RZX3_ZIZPA</name>
<dbReference type="InterPro" id="IPR026960">
    <property type="entry name" value="RVT-Znf"/>
</dbReference>
<dbReference type="EMBL" id="JAAALK010000287">
    <property type="protein sequence ID" value="KAG8060373.1"/>
    <property type="molecule type" value="Genomic_DNA"/>
</dbReference>
<evidence type="ECO:0000313" key="3">
    <source>
        <dbReference type="Proteomes" id="UP000729402"/>
    </source>
</evidence>
<evidence type="ECO:0000313" key="2">
    <source>
        <dbReference type="EMBL" id="KAG8060373.1"/>
    </source>
</evidence>
<dbReference type="Proteomes" id="UP000729402">
    <property type="component" value="Unassembled WGS sequence"/>
</dbReference>
<dbReference type="Pfam" id="PF00078">
    <property type="entry name" value="RVT_1"/>
    <property type="match status" value="1"/>
</dbReference>
<comment type="caution">
    <text evidence="2">The sequence shown here is derived from an EMBL/GenBank/DDBJ whole genome shotgun (WGS) entry which is preliminary data.</text>
</comment>
<sequence>MLEAKGYPHRWNDWIMRVVMGGKVCIRMNDKVGPYFNTCRGLRQGDPLSPLLFDIAADALSFMVSKAVQGGLIAGLGGDNITGGVPILQYADDTIFLLQNDLVHAKNLKFILCLFEHMSGLKVNFHKSEVFCVGMNLERSRNFCQVLTCKMGDFPIQYLGLPLNKNRITNCDWRICENKVEKRLSCWKGKLLDIGSRLILLNSCISSIPLYMLSFYEIPKGVLKRIDACRSRLLWQEGQGARKYHLENWAMICSPKDYGGLGVLDLKWMNIALMGKWLWKFETESGIWQTLLSNKYSRHKKPLCLMESKMGDSQFWKTLMRIKPLYRKFCRMKIGNGENISFWEDTWVGNKPLSEMYHDLFITCFIKHMTVAEVFKSNWNVLKFRRDLVGSRFQSWIKMKRECSSIVLSDTKDSVLWSLTSKGTFTVSSFYLALKTQNLVKRRNVVWGLKVPLKIKIFLWLAYKNKILTRDNLVKRGWKGDIKNCVFCCREESVQHLFFDCSVAKFIWRMVYTCFNIGPFADMKHVWDTWFGKLNKRVRNVVGVGLAAVFWSVWRSRNDACFQNKLINDPLIFVKLICFWLSFWSKLQKSEAREKDLDLGVRLLEHLASDIYSRRRGWNMVDKMLNWSSS</sequence>
<dbReference type="OrthoDB" id="695518at2759"/>
<dbReference type="PANTHER" id="PTHR33116:SF87">
    <property type="entry name" value="OS01G0158850 PROTEIN"/>
    <property type="match status" value="1"/>
</dbReference>
<dbReference type="Pfam" id="PF13966">
    <property type="entry name" value="zf-RVT"/>
    <property type="match status" value="1"/>
</dbReference>
<evidence type="ECO:0000259" key="1">
    <source>
        <dbReference type="PROSITE" id="PS50878"/>
    </source>
</evidence>
<feature type="domain" description="Reverse transcriptase" evidence="1">
    <location>
        <begin position="1"/>
        <end position="163"/>
    </location>
</feature>
<protein>
    <recommendedName>
        <fullName evidence="1">Reverse transcriptase domain-containing protein</fullName>
    </recommendedName>
</protein>
<keyword evidence="3" id="KW-1185">Reference proteome</keyword>
<dbReference type="AlphaFoldDB" id="A0A8J5RZX3"/>
<proteinExistence type="predicted"/>
<gene>
    <name evidence="2" type="ORF">GUJ93_ZPchr0002g26796</name>
</gene>
<dbReference type="PROSITE" id="PS50878">
    <property type="entry name" value="RT_POL"/>
    <property type="match status" value="1"/>
</dbReference>
<reference evidence="2" key="1">
    <citation type="journal article" date="2021" name="bioRxiv">
        <title>Whole Genome Assembly and Annotation of Northern Wild Rice, Zizania palustris L., Supports a Whole Genome Duplication in the Zizania Genus.</title>
        <authorList>
            <person name="Haas M."/>
            <person name="Kono T."/>
            <person name="Macchietto M."/>
            <person name="Millas R."/>
            <person name="McGilp L."/>
            <person name="Shao M."/>
            <person name="Duquette J."/>
            <person name="Hirsch C.N."/>
            <person name="Kimball J."/>
        </authorList>
    </citation>
    <scope>NUCLEOTIDE SEQUENCE</scope>
    <source>
        <tissue evidence="2">Fresh leaf tissue</tissue>
    </source>
</reference>
<accession>A0A8J5RZX3</accession>
<organism evidence="2 3">
    <name type="scientific">Zizania palustris</name>
    <name type="common">Northern wild rice</name>
    <dbReference type="NCBI Taxonomy" id="103762"/>
    <lineage>
        <taxon>Eukaryota</taxon>
        <taxon>Viridiplantae</taxon>
        <taxon>Streptophyta</taxon>
        <taxon>Embryophyta</taxon>
        <taxon>Tracheophyta</taxon>
        <taxon>Spermatophyta</taxon>
        <taxon>Magnoliopsida</taxon>
        <taxon>Liliopsida</taxon>
        <taxon>Poales</taxon>
        <taxon>Poaceae</taxon>
        <taxon>BOP clade</taxon>
        <taxon>Oryzoideae</taxon>
        <taxon>Oryzeae</taxon>
        <taxon>Zizaniinae</taxon>
        <taxon>Zizania</taxon>
    </lineage>
</organism>